<feature type="chain" id="PRO_5026977004" description="Short-chain collagen C4" evidence="2">
    <location>
        <begin position="21"/>
        <end position="280"/>
    </location>
</feature>
<dbReference type="GO" id="GO:0005615">
    <property type="term" value="C:extracellular space"/>
    <property type="evidence" value="ECO:0007669"/>
    <property type="project" value="TreeGrafter"/>
</dbReference>
<feature type="coiled-coil region" evidence="1">
    <location>
        <begin position="40"/>
        <end position="67"/>
    </location>
</feature>
<accession>A0A6J8CK57</accession>
<reference evidence="3 4" key="1">
    <citation type="submission" date="2020-06" db="EMBL/GenBank/DDBJ databases">
        <authorList>
            <person name="Li R."/>
            <person name="Bekaert M."/>
        </authorList>
    </citation>
    <scope>NUCLEOTIDE SEQUENCE [LARGE SCALE GENOMIC DNA]</scope>
    <source>
        <strain evidence="4">wild</strain>
    </source>
</reference>
<keyword evidence="4" id="KW-1185">Reference proteome</keyword>
<gene>
    <name evidence="3" type="ORF">MCOR_30313</name>
</gene>
<evidence type="ECO:0000313" key="4">
    <source>
        <dbReference type="Proteomes" id="UP000507470"/>
    </source>
</evidence>
<protein>
    <recommendedName>
        <fullName evidence="5">Short-chain collagen C4</fullName>
    </recommendedName>
</protein>
<feature type="signal peptide" evidence="2">
    <location>
        <begin position="1"/>
        <end position="20"/>
    </location>
</feature>
<dbReference type="Proteomes" id="UP000507470">
    <property type="component" value="Unassembled WGS sequence"/>
</dbReference>
<evidence type="ECO:0008006" key="5">
    <source>
        <dbReference type="Google" id="ProtNLM"/>
    </source>
</evidence>
<dbReference type="InterPro" id="IPR051077">
    <property type="entry name" value="Ca-dependent_lectin"/>
</dbReference>
<evidence type="ECO:0000256" key="1">
    <source>
        <dbReference type="SAM" id="Coils"/>
    </source>
</evidence>
<dbReference type="OrthoDB" id="6272653at2759"/>
<evidence type="ECO:0000256" key="2">
    <source>
        <dbReference type="SAM" id="SignalP"/>
    </source>
</evidence>
<dbReference type="EMBL" id="CACVKT020005559">
    <property type="protein sequence ID" value="CAC5395669.1"/>
    <property type="molecule type" value="Genomic_DNA"/>
</dbReference>
<organism evidence="3 4">
    <name type="scientific">Mytilus coruscus</name>
    <name type="common">Sea mussel</name>
    <dbReference type="NCBI Taxonomy" id="42192"/>
    <lineage>
        <taxon>Eukaryota</taxon>
        <taxon>Metazoa</taxon>
        <taxon>Spiralia</taxon>
        <taxon>Lophotrochozoa</taxon>
        <taxon>Mollusca</taxon>
        <taxon>Bivalvia</taxon>
        <taxon>Autobranchia</taxon>
        <taxon>Pteriomorphia</taxon>
        <taxon>Mytilida</taxon>
        <taxon>Mytiloidea</taxon>
        <taxon>Mytilidae</taxon>
        <taxon>Mytilinae</taxon>
        <taxon>Mytilus</taxon>
    </lineage>
</organism>
<name>A0A6J8CK57_MYTCO</name>
<keyword evidence="1" id="KW-0175">Coiled coil</keyword>
<sequence>MAWNLSFLLVWFMLATCINSESQIINEKRLLLTDPDYADNQQMQSDIQLLKATMSQLQTTVNTLNNKVIGQDKQIQSQDKQIQSQDRQIQSQASVITTFQNNPSGSIYVRWGRKECPTNATEIVYTGIAAGGHYTNPGRPSNPVCVPHDPDLGQVSHESVFGQFFGMEYETNDFGSNLINKDVPCAVCRVSHASTVLMIPGKSHCYSGWKTEYSGNLMSGHYGHAGASQYICVDSIPDVLEAGSRDDNGYLLFGVKSYCGSLKCPPYVQDTLFKCVVCSK</sequence>
<dbReference type="PANTHER" id="PTHR24024">
    <property type="entry name" value="PULMONARY SURFACTANT-ASSOCIATED PROTEIN A"/>
    <property type="match status" value="1"/>
</dbReference>
<keyword evidence="2" id="KW-0732">Signal</keyword>
<dbReference type="PANTHER" id="PTHR24024:SF18">
    <property type="entry name" value="SHORT-CHAIN COLLAGEN C4-LIKE"/>
    <property type="match status" value="1"/>
</dbReference>
<evidence type="ECO:0000313" key="3">
    <source>
        <dbReference type="EMBL" id="CAC5395669.1"/>
    </source>
</evidence>
<proteinExistence type="predicted"/>
<dbReference type="AlphaFoldDB" id="A0A6J8CK57"/>